<feature type="compositionally biased region" description="Polar residues" evidence="1">
    <location>
        <begin position="1"/>
        <end position="15"/>
    </location>
</feature>
<dbReference type="EMBL" id="MJEQ01000155">
    <property type="protein sequence ID" value="OIT38983.1"/>
    <property type="molecule type" value="Genomic_DNA"/>
</dbReference>
<feature type="region of interest" description="Disordered" evidence="1">
    <location>
        <begin position="1"/>
        <end position="37"/>
    </location>
</feature>
<dbReference type="SMR" id="A0A314LBU9"/>
<reference evidence="2" key="1">
    <citation type="submission" date="2016-11" db="EMBL/GenBank/DDBJ databases">
        <title>The genome of Nicotiana attenuata.</title>
        <authorList>
            <person name="Xu S."/>
            <person name="Brockmoeller T."/>
            <person name="Gaquerel E."/>
            <person name="Navarro A."/>
            <person name="Kuhl H."/>
            <person name="Gase K."/>
            <person name="Ling Z."/>
            <person name="Zhou W."/>
            <person name="Kreitzer C."/>
            <person name="Stanke M."/>
            <person name="Tang H."/>
            <person name="Lyons E."/>
            <person name="Pandey P."/>
            <person name="Pandey S.P."/>
            <person name="Timmermann B."/>
            <person name="Baldwin I.T."/>
        </authorList>
    </citation>
    <scope>NUCLEOTIDE SEQUENCE [LARGE SCALE GENOMIC DNA]</scope>
    <source>
        <strain evidence="2">UT</strain>
    </source>
</reference>
<dbReference type="Proteomes" id="UP000187609">
    <property type="component" value="Unassembled WGS sequence"/>
</dbReference>
<dbReference type="Gramene" id="OIT38983">
    <property type="protein sequence ID" value="OIT38983"/>
    <property type="gene ID" value="A4A49_28090"/>
</dbReference>
<accession>A0A314LBU9</accession>
<feature type="compositionally biased region" description="Basic and acidic residues" evidence="1">
    <location>
        <begin position="16"/>
        <end position="31"/>
    </location>
</feature>
<evidence type="ECO:0000313" key="2">
    <source>
        <dbReference type="EMBL" id="OIT38983.1"/>
    </source>
</evidence>
<name>A0A314LBU9_NICAT</name>
<comment type="caution">
    <text evidence="2">The sequence shown here is derived from an EMBL/GenBank/DDBJ whole genome shotgun (WGS) entry which is preliminary data.</text>
</comment>
<evidence type="ECO:0000256" key="1">
    <source>
        <dbReference type="SAM" id="MobiDB-lite"/>
    </source>
</evidence>
<protein>
    <submittedName>
        <fullName evidence="2">Uncharacterized protein</fullName>
    </submittedName>
</protein>
<gene>
    <name evidence="2" type="ORF">A4A49_28090</name>
</gene>
<keyword evidence="3" id="KW-1185">Reference proteome</keyword>
<evidence type="ECO:0000313" key="3">
    <source>
        <dbReference type="Proteomes" id="UP000187609"/>
    </source>
</evidence>
<dbReference type="AlphaFoldDB" id="A0A314LBU9"/>
<organism evidence="2 3">
    <name type="scientific">Nicotiana attenuata</name>
    <name type="common">Coyote tobacco</name>
    <dbReference type="NCBI Taxonomy" id="49451"/>
    <lineage>
        <taxon>Eukaryota</taxon>
        <taxon>Viridiplantae</taxon>
        <taxon>Streptophyta</taxon>
        <taxon>Embryophyta</taxon>
        <taxon>Tracheophyta</taxon>
        <taxon>Spermatophyta</taxon>
        <taxon>Magnoliopsida</taxon>
        <taxon>eudicotyledons</taxon>
        <taxon>Gunneridae</taxon>
        <taxon>Pentapetalae</taxon>
        <taxon>asterids</taxon>
        <taxon>lamiids</taxon>
        <taxon>Solanales</taxon>
        <taxon>Solanaceae</taxon>
        <taxon>Nicotianoideae</taxon>
        <taxon>Nicotianeae</taxon>
        <taxon>Nicotiana</taxon>
    </lineage>
</organism>
<proteinExistence type="predicted"/>
<sequence length="68" mass="8033">MVLNSTRHVEQNSTTNREREPNRNPEQRLTNDDELERNSNSIGNLRLAGKKILKELLVDGFLWLLWRC</sequence>